<keyword evidence="3" id="KW-0813">Transport</keyword>
<comment type="subcellular location">
    <subcellularLocation>
        <location evidence="3">Mitochondrion inner membrane</location>
        <topology evidence="3">Peripheral membrane protein</topology>
        <orientation evidence="3">Matrix side</orientation>
    </subcellularLocation>
</comment>
<dbReference type="GO" id="GO:0045271">
    <property type="term" value="C:respiratory chain complex I"/>
    <property type="evidence" value="ECO:0007669"/>
    <property type="project" value="InterPro"/>
</dbReference>
<dbReference type="GO" id="GO:0005743">
    <property type="term" value="C:mitochondrial inner membrane"/>
    <property type="evidence" value="ECO:0007669"/>
    <property type="project" value="UniProtKB-SubCell"/>
</dbReference>
<evidence type="ECO:0000256" key="1">
    <source>
        <dbReference type="ARBA" id="ARBA00007355"/>
    </source>
</evidence>
<dbReference type="PANTHER" id="PTHR12910">
    <property type="entry name" value="NADH-UBIQUINONE OXIDOREDUCTASE SUBUNIT B17.2"/>
    <property type="match status" value="1"/>
</dbReference>
<dbReference type="GO" id="GO:0006979">
    <property type="term" value="P:response to oxidative stress"/>
    <property type="evidence" value="ECO:0007669"/>
    <property type="project" value="TreeGrafter"/>
</dbReference>
<reference evidence="4" key="1">
    <citation type="submission" date="2014-05" db="EMBL/GenBank/DDBJ databases">
        <title>The extremes of toxin expression variation revealed in two sympatric snake species.</title>
        <authorList>
            <person name="Margres M.J."/>
            <person name="Wray K.P."/>
            <person name="McGivern J.J."/>
            <person name="Seavy M."/>
            <person name="Sanader D."/>
            <person name="Facente J."/>
            <person name="Rokyta D.R."/>
        </authorList>
    </citation>
    <scope>NUCLEOTIDE SEQUENCE</scope>
</reference>
<keyword evidence="3" id="KW-0249">Electron transport</keyword>
<keyword evidence="4" id="KW-0830">Ubiquinone</keyword>
<comment type="subunit">
    <text evidence="3">Complex I is composed of 45 different subunits.</text>
</comment>
<keyword evidence="3" id="KW-0496">Mitochondrion</keyword>
<dbReference type="Pfam" id="PF05071">
    <property type="entry name" value="NDUFA12"/>
    <property type="match status" value="1"/>
</dbReference>
<dbReference type="InterPro" id="IPR007763">
    <property type="entry name" value="NDUFA12"/>
</dbReference>
<name>A0A0F7Z7F4_CROAD</name>
<dbReference type="AlphaFoldDB" id="A0A0F7Z7F4"/>
<organism evidence="4">
    <name type="scientific">Crotalus adamanteus</name>
    <name type="common">Eastern diamondback rattlesnake</name>
    <dbReference type="NCBI Taxonomy" id="8729"/>
    <lineage>
        <taxon>Eukaryota</taxon>
        <taxon>Metazoa</taxon>
        <taxon>Chordata</taxon>
        <taxon>Craniata</taxon>
        <taxon>Vertebrata</taxon>
        <taxon>Euteleostomi</taxon>
        <taxon>Lepidosauria</taxon>
        <taxon>Squamata</taxon>
        <taxon>Bifurcata</taxon>
        <taxon>Unidentata</taxon>
        <taxon>Episquamata</taxon>
        <taxon>Toxicofera</taxon>
        <taxon>Serpentes</taxon>
        <taxon>Colubroidea</taxon>
        <taxon>Viperidae</taxon>
        <taxon>Crotalinae</taxon>
        <taxon>Crotalus</taxon>
    </lineage>
</organism>
<keyword evidence="3" id="KW-0999">Mitochondrion inner membrane</keyword>
<dbReference type="PANTHER" id="PTHR12910:SF2">
    <property type="entry name" value="NADH DEHYDROGENASE [UBIQUINONE] 1 ALPHA SUBCOMPLEX SUBUNIT 12"/>
    <property type="match status" value="1"/>
</dbReference>
<comment type="function">
    <text evidence="3">Accessory subunit of the mitochondrial membrane respiratory chain NADH dehydrogenase (Complex I), that is believed not to be involved in catalysis. Complex I functions in the transfer of electrons from NADH to the respiratory chain. The immediate electron acceptor for the enzyme is believed to be ubiquinone.</text>
</comment>
<dbReference type="EMBL" id="GBEX01002144">
    <property type="protein sequence ID" value="JAI12416.1"/>
    <property type="molecule type" value="mRNA"/>
</dbReference>
<proteinExistence type="evidence at transcript level"/>
<sequence>MAEYVQVFKRALQQLGGHGGIRGVMWQLLRVNDLKIGTLVGTDKYGNKYYEDKRFFFGRHRWVIYTAEMDGKNTYWDLDGSMIPPEWHRWIHCMTEDPPTTHPLVSRKFIFQNHKMNESGTPKQYVPYSTTRKKIQEWVPPSTPSK</sequence>
<evidence type="ECO:0000256" key="2">
    <source>
        <dbReference type="ARBA" id="ARBA00040285"/>
    </source>
</evidence>
<accession>A0A0F7Z7F4</accession>
<evidence type="ECO:0000313" key="4">
    <source>
        <dbReference type="EMBL" id="JAI12416.1"/>
    </source>
</evidence>
<evidence type="ECO:0000256" key="3">
    <source>
        <dbReference type="RuleBase" id="RU363103"/>
    </source>
</evidence>
<keyword evidence="3" id="KW-0679">Respiratory chain</keyword>
<comment type="similarity">
    <text evidence="1 3">Belongs to the complex I NDUFA12 subunit family.</text>
</comment>
<keyword evidence="3" id="KW-0472">Membrane</keyword>
<protein>
    <recommendedName>
        <fullName evidence="2 3">NADH dehydrogenase [ubiquinone] 1 alpha subcomplex subunit 12</fullName>
    </recommendedName>
</protein>